<evidence type="ECO:0008006" key="3">
    <source>
        <dbReference type="Google" id="ProtNLM"/>
    </source>
</evidence>
<protein>
    <recommendedName>
        <fullName evidence="3">DUF3472 domain-containing protein</fullName>
    </recommendedName>
</protein>
<dbReference type="InterPro" id="IPR021862">
    <property type="entry name" value="DUF3472"/>
</dbReference>
<proteinExistence type="predicted"/>
<dbReference type="Proteomes" id="UP001164746">
    <property type="component" value="Chromosome 5"/>
</dbReference>
<accession>A0ABY7E9K3</accession>
<reference evidence="1" key="1">
    <citation type="submission" date="2022-11" db="EMBL/GenBank/DDBJ databases">
        <title>Centuries of genome instability and evolution in soft-shell clam transmissible cancer (bioRxiv).</title>
        <authorList>
            <person name="Hart S.F.M."/>
            <person name="Yonemitsu M.A."/>
            <person name="Giersch R.M."/>
            <person name="Beal B.F."/>
            <person name="Arriagada G."/>
            <person name="Davis B.W."/>
            <person name="Ostrander E.A."/>
            <person name="Goff S.P."/>
            <person name="Metzger M.J."/>
        </authorList>
    </citation>
    <scope>NUCLEOTIDE SEQUENCE</scope>
    <source>
        <strain evidence="1">MELC-2E11</strain>
        <tissue evidence="1">Siphon/mantle</tissue>
    </source>
</reference>
<dbReference type="Pfam" id="PF11958">
    <property type="entry name" value="DUF3472"/>
    <property type="match status" value="1"/>
</dbReference>
<gene>
    <name evidence="1" type="ORF">MAR_020650</name>
</gene>
<name>A0ABY7E9K3_MYAAR</name>
<sequence>MSLILEYVENNFKEVIVDKHADDDDVVVVMLLNKTENIIIKSFERTISSVQVDGVKRLFHKARDVNFCWGTLAANFGWPARLCGLRLMGCGSGRPMDPRDTADWEDGEVGETRGVHWQTEQDELLTEYGSHLQSAYQSRAGTAKSRARSARIGSAYTGLTASTTIQEAEWTMLSDDEGTMVDEDEMPGLRAPSLSLWYNDNEAGDILIQDVYVPRMGLARNTYYCCLQWNAGMEGGGYCGIQDHPRGRNFIFSLWDPPRGEGAIRPIYVGPGTICEPFGGEGTGLKTWNFSLGWEPDLWYTLVTRRWGHDDHSYFGFWVYKHMAQEWTHLVTLDYPVPDVCFDTLSCSFLEDWEGGGDEVRRVHFQNGFKHNLTGGWMPFTAAAFSVVREASSRAYENNFDTGVLDGTFYLQSGGDTIPTTTAVDGGTIRREMTPKPDMLPICCYLTSVTDTEITWEIPEGSIPQFQYIIYIDRSIYKQEVNSEHRLCMFKAPPTEVVELLVEDIYGRSVRSKFRVREEKKRTKLRTRMDVYMPSSTLLAKHPSKSY</sequence>
<keyword evidence="2" id="KW-1185">Reference proteome</keyword>
<dbReference type="EMBL" id="CP111016">
    <property type="protein sequence ID" value="WAR05281.1"/>
    <property type="molecule type" value="Genomic_DNA"/>
</dbReference>
<organism evidence="1 2">
    <name type="scientific">Mya arenaria</name>
    <name type="common">Soft-shell clam</name>
    <dbReference type="NCBI Taxonomy" id="6604"/>
    <lineage>
        <taxon>Eukaryota</taxon>
        <taxon>Metazoa</taxon>
        <taxon>Spiralia</taxon>
        <taxon>Lophotrochozoa</taxon>
        <taxon>Mollusca</taxon>
        <taxon>Bivalvia</taxon>
        <taxon>Autobranchia</taxon>
        <taxon>Heteroconchia</taxon>
        <taxon>Euheterodonta</taxon>
        <taxon>Imparidentia</taxon>
        <taxon>Neoheterodontei</taxon>
        <taxon>Myida</taxon>
        <taxon>Myoidea</taxon>
        <taxon>Myidae</taxon>
        <taxon>Mya</taxon>
    </lineage>
</organism>
<evidence type="ECO:0000313" key="1">
    <source>
        <dbReference type="EMBL" id="WAR05281.1"/>
    </source>
</evidence>
<evidence type="ECO:0000313" key="2">
    <source>
        <dbReference type="Proteomes" id="UP001164746"/>
    </source>
</evidence>